<dbReference type="PANTHER" id="PTHR22911">
    <property type="entry name" value="ACYL-MALONYL CONDENSING ENZYME-RELATED"/>
    <property type="match status" value="1"/>
</dbReference>
<evidence type="ECO:0000256" key="4">
    <source>
        <dbReference type="ARBA" id="ARBA00022989"/>
    </source>
</evidence>
<dbReference type="Proteomes" id="UP001206067">
    <property type="component" value="Unassembled WGS sequence"/>
</dbReference>
<evidence type="ECO:0000313" key="9">
    <source>
        <dbReference type="Proteomes" id="UP001206067"/>
    </source>
</evidence>
<feature type="transmembrane region" description="Helical" evidence="6">
    <location>
        <begin position="32"/>
        <end position="54"/>
    </location>
</feature>
<evidence type="ECO:0000313" key="8">
    <source>
        <dbReference type="EMBL" id="MCR2835036.1"/>
    </source>
</evidence>
<evidence type="ECO:0000256" key="1">
    <source>
        <dbReference type="ARBA" id="ARBA00004141"/>
    </source>
</evidence>
<comment type="subcellular location">
    <subcellularLocation>
        <location evidence="1">Membrane</location>
        <topology evidence="1">Multi-pass membrane protein</topology>
    </subcellularLocation>
</comment>
<comment type="similarity">
    <text evidence="2">Belongs to the drug/metabolite transporter (DMT) superfamily. 10 TMS drug/metabolite exporter (DME) (TC 2.A.7.3) family.</text>
</comment>
<name>A0ABT1XVR2_9SPHN</name>
<feature type="transmembrane region" description="Helical" evidence="6">
    <location>
        <begin position="177"/>
        <end position="201"/>
    </location>
</feature>
<organism evidence="8 9">
    <name type="scientific">Parerythrobacter lacustris</name>
    <dbReference type="NCBI Taxonomy" id="2969984"/>
    <lineage>
        <taxon>Bacteria</taxon>
        <taxon>Pseudomonadati</taxon>
        <taxon>Pseudomonadota</taxon>
        <taxon>Alphaproteobacteria</taxon>
        <taxon>Sphingomonadales</taxon>
        <taxon>Erythrobacteraceae</taxon>
        <taxon>Parerythrobacter</taxon>
    </lineage>
</organism>
<dbReference type="PANTHER" id="PTHR22911:SF6">
    <property type="entry name" value="SOLUTE CARRIER FAMILY 35 MEMBER G1"/>
    <property type="match status" value="1"/>
</dbReference>
<accession>A0ABT1XVR2</accession>
<evidence type="ECO:0000259" key="7">
    <source>
        <dbReference type="Pfam" id="PF00892"/>
    </source>
</evidence>
<keyword evidence="5 6" id="KW-0472">Membrane</keyword>
<dbReference type="InterPro" id="IPR037185">
    <property type="entry name" value="EmrE-like"/>
</dbReference>
<feature type="transmembrane region" description="Helical" evidence="6">
    <location>
        <begin position="98"/>
        <end position="116"/>
    </location>
</feature>
<dbReference type="EMBL" id="JANKHH010000007">
    <property type="protein sequence ID" value="MCR2835036.1"/>
    <property type="molecule type" value="Genomic_DNA"/>
</dbReference>
<feature type="transmembrane region" description="Helical" evidence="6">
    <location>
        <begin position="123"/>
        <end position="140"/>
    </location>
</feature>
<reference evidence="8 9" key="1">
    <citation type="submission" date="2022-08" db="EMBL/GenBank/DDBJ databases">
        <title>Polyphasic taxonomy analysis of Qipengyuania sp.RS5-5.</title>
        <authorList>
            <person name="Xamxidin M."/>
            <person name="Wu M."/>
        </authorList>
    </citation>
    <scope>NUCLEOTIDE SEQUENCE [LARGE SCALE GENOMIC DNA]</scope>
    <source>
        <strain evidence="8 9">RS5-5</strain>
    </source>
</reference>
<evidence type="ECO:0000256" key="6">
    <source>
        <dbReference type="SAM" id="Phobius"/>
    </source>
</evidence>
<protein>
    <submittedName>
        <fullName evidence="8">DMT family transporter</fullName>
    </submittedName>
</protein>
<keyword evidence="4 6" id="KW-1133">Transmembrane helix</keyword>
<feature type="domain" description="EamA" evidence="7">
    <location>
        <begin position="7"/>
        <end position="139"/>
    </location>
</feature>
<feature type="transmembrane region" description="Helical" evidence="6">
    <location>
        <begin position="270"/>
        <end position="287"/>
    </location>
</feature>
<comment type="caution">
    <text evidence="8">The sequence shown here is derived from an EMBL/GenBank/DDBJ whole genome shotgun (WGS) entry which is preliminary data.</text>
</comment>
<evidence type="ECO:0000256" key="2">
    <source>
        <dbReference type="ARBA" id="ARBA00009853"/>
    </source>
</evidence>
<proteinExistence type="inferred from homology"/>
<dbReference type="RefSeq" id="WP_257596908.1">
    <property type="nucleotide sequence ID" value="NZ_JANKHH010000007.1"/>
</dbReference>
<keyword evidence="3 6" id="KW-0812">Transmembrane</keyword>
<feature type="transmembrane region" description="Helical" evidence="6">
    <location>
        <begin position="146"/>
        <end position="165"/>
    </location>
</feature>
<feature type="transmembrane region" description="Helical" evidence="6">
    <location>
        <begin position="75"/>
        <end position="92"/>
    </location>
</feature>
<sequence>MPHDERSGVLIALAGFALLAIGDGVIKSMAGQWSPIAVAALRFTIGAIALSALLARSEGRKGFIPASPLIQFGRGFCLAMATICFFTGVFLMPLAEATALIFVSPIFTALLSGPVLKEKVRPATFVASLLAFAGVLVVLRPNLAEVGWVAILPICSALFFSFIVMGNRAVAGQGSALSMQAFMALGAAPVLIVAMFVGRASGAEILQFGWPDWGVVARCALVALTASTAHWMVYLGTTRAGAATIAPMTYIQLLVAVVLGWWWFGDAPDLVSLGGAAIIITAGLYLWRESARRAETSQAAN</sequence>
<dbReference type="InterPro" id="IPR000620">
    <property type="entry name" value="EamA_dom"/>
</dbReference>
<gene>
    <name evidence="8" type="ORF">NSO95_13890</name>
</gene>
<evidence type="ECO:0000256" key="3">
    <source>
        <dbReference type="ARBA" id="ARBA00022692"/>
    </source>
</evidence>
<keyword evidence="9" id="KW-1185">Reference proteome</keyword>
<dbReference type="Pfam" id="PF00892">
    <property type="entry name" value="EamA"/>
    <property type="match status" value="1"/>
</dbReference>
<feature type="transmembrane region" description="Helical" evidence="6">
    <location>
        <begin position="245"/>
        <end position="264"/>
    </location>
</feature>
<evidence type="ECO:0000256" key="5">
    <source>
        <dbReference type="ARBA" id="ARBA00023136"/>
    </source>
</evidence>
<dbReference type="SUPFAM" id="SSF103481">
    <property type="entry name" value="Multidrug resistance efflux transporter EmrE"/>
    <property type="match status" value="2"/>
</dbReference>
<feature type="transmembrane region" description="Helical" evidence="6">
    <location>
        <begin position="213"/>
        <end position="233"/>
    </location>
</feature>